<name>A0A6B3SKG4_9BURK</name>
<gene>
    <name evidence="2" type="ORF">G3574_01965</name>
</gene>
<dbReference type="Pfam" id="PF08241">
    <property type="entry name" value="Methyltransf_11"/>
    <property type="match status" value="1"/>
</dbReference>
<dbReference type="RefSeq" id="WP_163960322.1">
    <property type="nucleotide sequence ID" value="NZ_JAAIVB010000008.1"/>
</dbReference>
<evidence type="ECO:0000259" key="1">
    <source>
        <dbReference type="Pfam" id="PF08241"/>
    </source>
</evidence>
<dbReference type="GO" id="GO:0008757">
    <property type="term" value="F:S-adenosylmethionine-dependent methyltransferase activity"/>
    <property type="evidence" value="ECO:0007669"/>
    <property type="project" value="InterPro"/>
</dbReference>
<sequence length="245" mass="28103">MKNTVNAEAGSLAQGSLIERIRTSQRRRLFDAFSAFRGAQPYDTVLNVCISPSPLFDSTNCLWEWSSSQERSRIITYEIAAPKHAAPRPYRHPDAIDLSREPNELHLPFADASFDWVFCNEVIERMGTLERQYALLKELSRISRKGVFLGTSNRWHPFEFNTALPFLHWLPDAWWRRVLRWTGKNAWAAEHSFQLVDSTTLYRLASLLPGKPKNDVGHKRILGVKAHFFLMVEKCAASASERKSA</sequence>
<keyword evidence="2" id="KW-0808">Transferase</keyword>
<proteinExistence type="predicted"/>
<organism evidence="2 3">
    <name type="scientific">Noviherbaspirillum galbum</name>
    <dbReference type="NCBI Taxonomy" id="2709383"/>
    <lineage>
        <taxon>Bacteria</taxon>
        <taxon>Pseudomonadati</taxon>
        <taxon>Pseudomonadota</taxon>
        <taxon>Betaproteobacteria</taxon>
        <taxon>Burkholderiales</taxon>
        <taxon>Oxalobacteraceae</taxon>
        <taxon>Noviherbaspirillum</taxon>
    </lineage>
</organism>
<dbReference type="AlphaFoldDB" id="A0A6B3SKG4"/>
<dbReference type="InterPro" id="IPR013216">
    <property type="entry name" value="Methyltransf_11"/>
</dbReference>
<dbReference type="SUPFAM" id="SSF53335">
    <property type="entry name" value="S-adenosyl-L-methionine-dependent methyltransferases"/>
    <property type="match status" value="1"/>
</dbReference>
<dbReference type="InterPro" id="IPR029063">
    <property type="entry name" value="SAM-dependent_MTases_sf"/>
</dbReference>
<accession>A0A6B3SKG4</accession>
<feature type="domain" description="Methyltransferase type 11" evidence="1">
    <location>
        <begin position="103"/>
        <end position="147"/>
    </location>
</feature>
<dbReference type="GO" id="GO:0032259">
    <property type="term" value="P:methylation"/>
    <property type="evidence" value="ECO:0007669"/>
    <property type="project" value="UniProtKB-KW"/>
</dbReference>
<keyword evidence="3" id="KW-1185">Reference proteome</keyword>
<reference evidence="2 3" key="1">
    <citation type="submission" date="2020-02" db="EMBL/GenBank/DDBJ databases">
        <authorList>
            <person name="Kim M.K."/>
        </authorList>
    </citation>
    <scope>NUCLEOTIDE SEQUENCE [LARGE SCALE GENOMIC DNA]</scope>
    <source>
        <strain evidence="2 3">17J57-3</strain>
    </source>
</reference>
<dbReference type="Gene3D" id="3.40.50.150">
    <property type="entry name" value="Vaccinia Virus protein VP39"/>
    <property type="match status" value="1"/>
</dbReference>
<evidence type="ECO:0000313" key="3">
    <source>
        <dbReference type="Proteomes" id="UP000482155"/>
    </source>
</evidence>
<keyword evidence="2" id="KW-0489">Methyltransferase</keyword>
<dbReference type="EMBL" id="JAAIVB010000008">
    <property type="protein sequence ID" value="NEX59835.1"/>
    <property type="molecule type" value="Genomic_DNA"/>
</dbReference>
<evidence type="ECO:0000313" key="2">
    <source>
        <dbReference type="EMBL" id="NEX59835.1"/>
    </source>
</evidence>
<dbReference type="Proteomes" id="UP000482155">
    <property type="component" value="Unassembled WGS sequence"/>
</dbReference>
<comment type="caution">
    <text evidence="2">The sequence shown here is derived from an EMBL/GenBank/DDBJ whole genome shotgun (WGS) entry which is preliminary data.</text>
</comment>
<protein>
    <submittedName>
        <fullName evidence="2">Class I SAM-dependent methyltransferase</fullName>
    </submittedName>
</protein>